<evidence type="ECO:0000313" key="2">
    <source>
        <dbReference type="Proteomes" id="UP001198571"/>
    </source>
</evidence>
<name>A0ABS8CP14_9RHOB</name>
<dbReference type="EMBL" id="JACDXX010000013">
    <property type="protein sequence ID" value="MCB5411139.1"/>
    <property type="molecule type" value="Genomic_DNA"/>
</dbReference>
<gene>
    <name evidence="1" type="ORF">H0485_14190</name>
</gene>
<comment type="caution">
    <text evidence="1">The sequence shown here is derived from an EMBL/GenBank/DDBJ whole genome shotgun (WGS) entry which is preliminary data.</text>
</comment>
<protein>
    <recommendedName>
        <fullName evidence="3">DUF1127 domain-containing protein</fullName>
    </recommendedName>
</protein>
<proteinExistence type="predicted"/>
<sequence>MFARLRSLFQLRRSTAFLLDRKDDRLLEDIGLTRADLMDMRAGLPLLSHAAPKPVTRRIVQAQSL</sequence>
<evidence type="ECO:0000313" key="1">
    <source>
        <dbReference type="EMBL" id="MCB5411139.1"/>
    </source>
</evidence>
<evidence type="ECO:0008006" key="3">
    <source>
        <dbReference type="Google" id="ProtNLM"/>
    </source>
</evidence>
<dbReference type="RefSeq" id="WP_226936597.1">
    <property type="nucleotide sequence ID" value="NZ_JACDXX010000013.1"/>
</dbReference>
<accession>A0ABS8CP14</accession>
<organism evidence="1 2">
    <name type="scientific">Pseudogemmobacter faecipullorum</name>
    <dbReference type="NCBI Taxonomy" id="2755041"/>
    <lineage>
        <taxon>Bacteria</taxon>
        <taxon>Pseudomonadati</taxon>
        <taxon>Pseudomonadota</taxon>
        <taxon>Alphaproteobacteria</taxon>
        <taxon>Rhodobacterales</taxon>
        <taxon>Paracoccaceae</taxon>
        <taxon>Pseudogemmobacter</taxon>
    </lineage>
</organism>
<dbReference type="Proteomes" id="UP001198571">
    <property type="component" value="Unassembled WGS sequence"/>
</dbReference>
<reference evidence="1 2" key="1">
    <citation type="submission" date="2020-07" db="EMBL/GenBank/DDBJ databases">
        <title>Pseudogemmobacter sp. nov., isolated from poultry manure in Taiwan.</title>
        <authorList>
            <person name="Lin S.-Y."/>
            <person name="Tang Y.-S."/>
            <person name="Young C.-C."/>
        </authorList>
    </citation>
    <scope>NUCLEOTIDE SEQUENCE [LARGE SCALE GENOMIC DNA]</scope>
    <source>
        <strain evidence="1 2">CC-YST710</strain>
    </source>
</reference>
<keyword evidence="2" id="KW-1185">Reference proteome</keyword>